<feature type="compositionally biased region" description="Gly residues" evidence="1">
    <location>
        <begin position="568"/>
        <end position="591"/>
    </location>
</feature>
<evidence type="ECO:0000313" key="4">
    <source>
        <dbReference type="Proteomes" id="UP000008229"/>
    </source>
</evidence>
<dbReference type="InterPro" id="IPR013780">
    <property type="entry name" value="Glyco_hydro_b"/>
</dbReference>
<feature type="compositionally biased region" description="Low complexity" evidence="1">
    <location>
        <begin position="592"/>
        <end position="615"/>
    </location>
</feature>
<dbReference type="InterPro" id="IPR017853">
    <property type="entry name" value="GH"/>
</dbReference>
<feature type="domain" description="Glycoside hydrolase family 44 catalytic" evidence="2">
    <location>
        <begin position="116"/>
        <end position="355"/>
    </location>
</feature>
<name>D3FCW9_CONWI</name>
<dbReference type="Gene3D" id="2.60.40.1180">
    <property type="entry name" value="Golgi alpha-mannosidase II"/>
    <property type="match status" value="1"/>
</dbReference>
<dbReference type="SUPFAM" id="SSF51445">
    <property type="entry name" value="(Trans)glycosidases"/>
    <property type="match status" value="1"/>
</dbReference>
<protein>
    <recommendedName>
        <fullName evidence="2">Glycoside hydrolase family 44 catalytic domain-containing protein</fullName>
    </recommendedName>
</protein>
<dbReference type="HOGENOM" id="CLU_015111_1_0_11"/>
<sequence length="711" mass="75603" precursor="true">MPTTQLLTTNQDIKYGQRMRSVSPTSSPWLRALSRPPLRRLLLPVAAAFALLPPLSAAAATGPALTVDATADRHPIAPEIYGMSFADPAVARELALPLNRWGGNHADRYNWRIDTWNTANDWYFENVAGCWPGCSAPPAEPAQAYRRIIDGDQATGAQTLLTLPMVGWVAKQAAYSQPLPCSYPIGDFPSQESFDRWNGVCGNGRDTARNPLTANPALANEPSDERLSAAWIADIRARYGAGAVRFYGLGNEPGLWDETHRDVHPAPTTSAELLSRSIALAAAVKDGDPGAQVLGFSEWGWPNYFKSAAEEAGRPDPAKPAGVAMAAWFLDGMRAAGEVRGERLLDYLDLHYYRQGDETTDVTRSLWDPTYVDPSWIGQPIQLLPRMRAWVDQHYPGTKLALSEYDLSVSDPFLSTLIQADTLGIFARERVGLAARWDPPGPASVERDAFRVYRNYDGAGGRFGDTWVRSVSDDQARVAVYAAQRSGDGALTVLLVNKSSQPQSSPLTVSGRGGAGGAAVQSWSWSRAAPTLARGADVALAAEGQPTTLALPPRSLTLLVVPAGSAGGGGGGGGGTGEGGTGGGTGAGVGAGTRAPPSVGGRPGAAPVGRAEGAGQSPAALIGLPPNRRCIRTSTLRFRLRSPVRGRRIRSARVVVGGPRARGGKRLSGRQLARPVVIDRLPRGRFTVTVHIQLAGERGAKVASRRYARCR</sequence>
<keyword evidence="4" id="KW-1185">Reference proteome</keyword>
<dbReference type="STRING" id="469383.Cwoe_3062"/>
<accession>D3FCW9</accession>
<dbReference type="EMBL" id="CP001854">
    <property type="protein sequence ID" value="ADB51481.1"/>
    <property type="molecule type" value="Genomic_DNA"/>
</dbReference>
<proteinExistence type="predicted"/>
<dbReference type="InterPro" id="IPR024745">
    <property type="entry name" value="GH44_cat"/>
</dbReference>
<dbReference type="Pfam" id="PF12891">
    <property type="entry name" value="Glyco_hydro_44"/>
    <property type="match status" value="1"/>
</dbReference>
<dbReference type="Gene3D" id="3.20.20.80">
    <property type="entry name" value="Glycosidases"/>
    <property type="match status" value="1"/>
</dbReference>
<dbReference type="KEGG" id="cwo:Cwoe_3062"/>
<evidence type="ECO:0000256" key="1">
    <source>
        <dbReference type="SAM" id="MobiDB-lite"/>
    </source>
</evidence>
<reference evidence="4" key="2">
    <citation type="submission" date="2010-01" db="EMBL/GenBank/DDBJ databases">
        <title>The complete genome of Conexibacter woesei DSM 14684.</title>
        <authorList>
            <consortium name="US DOE Joint Genome Institute (JGI-PGF)"/>
            <person name="Lucas S."/>
            <person name="Copeland A."/>
            <person name="Lapidus A."/>
            <person name="Glavina del Rio T."/>
            <person name="Dalin E."/>
            <person name="Tice H."/>
            <person name="Bruce D."/>
            <person name="Goodwin L."/>
            <person name="Pitluck S."/>
            <person name="Kyrpides N."/>
            <person name="Mavromatis K."/>
            <person name="Ivanova N."/>
            <person name="Mikhailova N."/>
            <person name="Chertkov O."/>
            <person name="Brettin T."/>
            <person name="Detter J.C."/>
            <person name="Han C."/>
            <person name="Larimer F."/>
            <person name="Land M."/>
            <person name="Hauser L."/>
            <person name="Markowitz V."/>
            <person name="Cheng J.-F."/>
            <person name="Hugenholtz P."/>
            <person name="Woyke T."/>
            <person name="Wu D."/>
            <person name="Pukall R."/>
            <person name="Steenblock K."/>
            <person name="Schneider S."/>
            <person name="Klenk H.-P."/>
            <person name="Eisen J.A."/>
        </authorList>
    </citation>
    <scope>NUCLEOTIDE SEQUENCE [LARGE SCALE GENOMIC DNA]</scope>
    <source>
        <strain evidence="4">DSM 14684 / CIP 108061 / JCM 11494 / NBRC 100937 / ID131577</strain>
    </source>
</reference>
<gene>
    <name evidence="3" type="ordered locus">Cwoe_3062</name>
</gene>
<dbReference type="eggNOG" id="COG4733">
    <property type="taxonomic scope" value="Bacteria"/>
</dbReference>
<dbReference type="Proteomes" id="UP000008229">
    <property type="component" value="Chromosome"/>
</dbReference>
<evidence type="ECO:0000259" key="2">
    <source>
        <dbReference type="Pfam" id="PF12891"/>
    </source>
</evidence>
<evidence type="ECO:0000313" key="3">
    <source>
        <dbReference type="EMBL" id="ADB51481.1"/>
    </source>
</evidence>
<dbReference type="CAZy" id="GH44">
    <property type="family name" value="Glycoside Hydrolase Family 44"/>
</dbReference>
<organism evidence="3 4">
    <name type="scientific">Conexibacter woesei (strain DSM 14684 / CCUG 47730 / CIP 108061 / JCM 11494 / NBRC 100937 / ID131577)</name>
    <dbReference type="NCBI Taxonomy" id="469383"/>
    <lineage>
        <taxon>Bacteria</taxon>
        <taxon>Bacillati</taxon>
        <taxon>Actinomycetota</taxon>
        <taxon>Thermoleophilia</taxon>
        <taxon>Solirubrobacterales</taxon>
        <taxon>Conexibacteraceae</taxon>
        <taxon>Conexibacter</taxon>
    </lineage>
</organism>
<feature type="region of interest" description="Disordered" evidence="1">
    <location>
        <begin position="568"/>
        <end position="621"/>
    </location>
</feature>
<reference evidence="3 4" key="1">
    <citation type="journal article" date="2010" name="Stand. Genomic Sci.">
        <title>Complete genome sequence of Conexibacter woesei type strain (ID131577).</title>
        <authorList>
            <person name="Pukall R."/>
            <person name="Lapidus A."/>
            <person name="Glavina Del Rio T."/>
            <person name="Copeland A."/>
            <person name="Tice H."/>
            <person name="Cheng J.-F."/>
            <person name="Lucas S."/>
            <person name="Chen F."/>
            <person name="Nolan M."/>
            <person name="Bruce D."/>
            <person name="Goodwin L."/>
            <person name="Pitluck S."/>
            <person name="Mavromatis K."/>
            <person name="Ivanova N."/>
            <person name="Ovchinnikova G."/>
            <person name="Pati A."/>
            <person name="Chen A."/>
            <person name="Palaniappan K."/>
            <person name="Land M."/>
            <person name="Hauser L."/>
            <person name="Chang Y.-J."/>
            <person name="Jeffries C.D."/>
            <person name="Chain P."/>
            <person name="Meincke L."/>
            <person name="Sims D."/>
            <person name="Brettin T."/>
            <person name="Detter J.C."/>
            <person name="Rohde M."/>
            <person name="Goeker M."/>
            <person name="Bristow J."/>
            <person name="Eisen J.A."/>
            <person name="Markowitz V."/>
            <person name="Kyrpides N.C."/>
            <person name="Klenk H.-P."/>
            <person name="Hugenholtz P."/>
        </authorList>
    </citation>
    <scope>NUCLEOTIDE SEQUENCE [LARGE SCALE GENOMIC DNA]</scope>
    <source>
        <strain evidence="4">DSM 14684 / CIP 108061 / JCM 11494 / NBRC 100937 / ID131577</strain>
    </source>
</reference>
<dbReference type="AlphaFoldDB" id="D3FCW9"/>